<feature type="region of interest" description="Disordered" evidence="1">
    <location>
        <begin position="49"/>
        <end position="102"/>
    </location>
</feature>
<evidence type="ECO:0000256" key="1">
    <source>
        <dbReference type="SAM" id="MobiDB-lite"/>
    </source>
</evidence>
<protein>
    <submittedName>
        <fullName evidence="2">Uncharacterized protein</fullName>
    </submittedName>
</protein>
<accession>A0A0F4GRG5</accession>
<comment type="caution">
    <text evidence="2">The sequence shown here is derived from an EMBL/GenBank/DDBJ whole genome shotgun (WGS) entry which is preliminary data.</text>
</comment>
<evidence type="ECO:0000313" key="2">
    <source>
        <dbReference type="EMBL" id="KJX99632.1"/>
    </source>
</evidence>
<evidence type="ECO:0000313" key="3">
    <source>
        <dbReference type="Proteomes" id="UP000033647"/>
    </source>
</evidence>
<dbReference type="PANTHER" id="PTHR38792:SF3">
    <property type="entry name" value="BNR_ASP-BOX REPEAT DOMAIN PROTEIN (AFU_ORTHOLOGUE AFUA_7G06430)-RELATED"/>
    <property type="match status" value="1"/>
</dbReference>
<dbReference type="Proteomes" id="UP000033647">
    <property type="component" value="Unassembled WGS sequence"/>
</dbReference>
<gene>
    <name evidence="2" type="ORF">TI39_contig354g00027</name>
</gene>
<dbReference type="PANTHER" id="PTHR38792">
    <property type="entry name" value="BNR/ASP-BOX REPEAT DOMAIN PROTEIN (AFU_ORTHOLOGUE AFUA_7G06430)-RELATED"/>
    <property type="match status" value="1"/>
</dbReference>
<organism evidence="2 3">
    <name type="scientific">Zymoseptoria brevis</name>
    <dbReference type="NCBI Taxonomy" id="1047168"/>
    <lineage>
        <taxon>Eukaryota</taxon>
        <taxon>Fungi</taxon>
        <taxon>Dikarya</taxon>
        <taxon>Ascomycota</taxon>
        <taxon>Pezizomycotina</taxon>
        <taxon>Dothideomycetes</taxon>
        <taxon>Dothideomycetidae</taxon>
        <taxon>Mycosphaerellales</taxon>
        <taxon>Mycosphaerellaceae</taxon>
        <taxon>Zymoseptoria</taxon>
    </lineage>
</organism>
<dbReference type="EMBL" id="LAFY01000346">
    <property type="protein sequence ID" value="KJX99632.1"/>
    <property type="molecule type" value="Genomic_DNA"/>
</dbReference>
<keyword evidence="3" id="KW-1185">Reference proteome</keyword>
<proteinExistence type="predicted"/>
<dbReference type="InterPro" id="IPR023296">
    <property type="entry name" value="Glyco_hydro_beta-prop_sf"/>
</dbReference>
<name>A0A0F4GRG5_9PEZI</name>
<dbReference type="AlphaFoldDB" id="A0A0F4GRG5"/>
<dbReference type="Gene3D" id="2.120.10.10">
    <property type="match status" value="1"/>
</dbReference>
<dbReference type="SUPFAM" id="SSF75005">
    <property type="entry name" value="Arabinanase/levansucrase/invertase"/>
    <property type="match status" value="1"/>
</dbReference>
<reference evidence="2 3" key="1">
    <citation type="submission" date="2015-03" db="EMBL/GenBank/DDBJ databases">
        <title>RNA-seq based gene annotation and comparative genomics of four Zymoseptoria species reveal species-specific pathogenicity related genes and transposable element activity.</title>
        <authorList>
            <person name="Grandaubert J."/>
            <person name="Bhattacharyya A."/>
            <person name="Stukenbrock E.H."/>
        </authorList>
    </citation>
    <scope>NUCLEOTIDE SEQUENCE [LARGE SCALE GENOMIC DNA]</scope>
    <source>
        <strain evidence="2 3">Zb18110</strain>
    </source>
</reference>
<sequence>MPGPRLLRALRYGLYDEPPASTGSSTPHTRRRRLQQALRATADMAANDLAEMGASTHPSRRALIEPLQRRRQRSPSAELQDEQAEEDNRRRRSKRRRLEYDHSPIPQLPIKYGHYGQVEAGRLKLNIISCDGGEHRDPRHPSTYLGAQNLLRHDKSVYCSDRPSSGIVFRHADDTPFCLERLHVVGPEHGFSAPVREGIVYVAMTLADLQKYMDPPQHARLHGIHTPPYGRRRSFRQSPELLTLSDALRDPTLNDAADAQNDEHSFQPFGMVEDAYSGSRFSFDRYESEAHCEGTSSAEPDDIIVSAESSTFPVTLLSDEEAGPEDNSTQEVLDFRLQRLHNMRRRLELQSIERERERDRERDERWTGVNATRLGQGGDRSSSWGLRHLDAMMARSRMEDSPQRDETEHDGRHDLYTYHRDSQSYYSKRGFPEETEYYDDGILDPKVTRARFRIREGKYKIAIKFEPAVSGRFILIKLWADRSNVDVQSVIAKGYGGSRFFPAPFLYELPEPVGSFPAGTIILPGNRLTANYTWSEIQIYATRDKGGQREYVSTVVKAGWTKSRGPEVGGSHGNVFEPFILSYDKHFAVYWSDESDPRYSQKLAYRISKDLKTWSATVDDVTNANATLRPGMITIAPIANNKWIASHEMGLWDDPTAGHAVFYRIADSPSKFLDAPEYELRTDTGGISNAAPYTVWTPAGGAYGTIVVSDSSNANLFLNTKDGNAGAWQNVTNGKEVGYTRSLLVLPGRDGKVVQVLNGGKFNQDNTHIEVGDFVVPGPEGKGPGAQGFPACNRK</sequence>
<dbReference type="OrthoDB" id="2351940at2759"/>
<feature type="region of interest" description="Disordered" evidence="1">
    <location>
        <begin position="11"/>
        <end position="34"/>
    </location>
</feature>
<dbReference type="STRING" id="1047168.A0A0F4GRG5"/>